<evidence type="ECO:0000313" key="2">
    <source>
        <dbReference type="Proteomes" id="UP000515135"/>
    </source>
</evidence>
<dbReference type="AlphaFoldDB" id="A0A6P4Y534"/>
<keyword evidence="2" id="KW-1185">Reference proteome</keyword>
<reference evidence="3" key="1">
    <citation type="submission" date="2025-08" db="UniProtKB">
        <authorList>
            <consortium name="RefSeq"/>
        </authorList>
    </citation>
    <scope>IDENTIFICATION</scope>
    <source>
        <tissue evidence="3">Gonad</tissue>
    </source>
</reference>
<dbReference type="RefSeq" id="XP_019619528.1">
    <property type="nucleotide sequence ID" value="XM_019763969.1"/>
</dbReference>
<feature type="signal peptide" evidence="1">
    <location>
        <begin position="1"/>
        <end position="22"/>
    </location>
</feature>
<dbReference type="GeneID" id="109466268"/>
<dbReference type="OrthoDB" id="10050504at2759"/>
<dbReference type="GO" id="GO:0015889">
    <property type="term" value="P:cobalamin transport"/>
    <property type="evidence" value="ECO:0007669"/>
    <property type="project" value="TreeGrafter"/>
</dbReference>
<organism evidence="2 3">
    <name type="scientific">Branchiostoma belcheri</name>
    <name type="common">Amphioxus</name>
    <dbReference type="NCBI Taxonomy" id="7741"/>
    <lineage>
        <taxon>Eukaryota</taxon>
        <taxon>Metazoa</taxon>
        <taxon>Chordata</taxon>
        <taxon>Cephalochordata</taxon>
        <taxon>Leptocardii</taxon>
        <taxon>Amphioxiformes</taxon>
        <taxon>Branchiostomatidae</taxon>
        <taxon>Branchiostoma</taxon>
    </lineage>
</organism>
<evidence type="ECO:0000256" key="1">
    <source>
        <dbReference type="SAM" id="SignalP"/>
    </source>
</evidence>
<evidence type="ECO:0000313" key="3">
    <source>
        <dbReference type="RefSeq" id="XP_019619528.1"/>
    </source>
</evidence>
<sequence length="157" mass="17817">MSKFSILAVFLLAATSWRDAQGSVGVPQALEDHQDRIECLEVFDSGRRTTVTLRVENSLDPNFVSCEYQVSVPVRKSVFQTMVAATRQFDNFTFRATYFPEYAGHFIDSINGLAGSSHSKTYWRFENGWGEAFDRGVDLILVHANDDVIVFRYTSWA</sequence>
<dbReference type="PANTHER" id="PTHR10559:SF18">
    <property type="entry name" value="TRANSCOBALAMIN II"/>
    <property type="match status" value="1"/>
</dbReference>
<dbReference type="InterPro" id="IPR051588">
    <property type="entry name" value="Cobalamin_Transport"/>
</dbReference>
<gene>
    <name evidence="3" type="primary">LOC109466268</name>
</gene>
<name>A0A6P4Y534_BRABE</name>
<dbReference type="GO" id="GO:0031419">
    <property type="term" value="F:cobalamin binding"/>
    <property type="evidence" value="ECO:0007669"/>
    <property type="project" value="TreeGrafter"/>
</dbReference>
<dbReference type="Gene3D" id="2.170.130.30">
    <property type="match status" value="1"/>
</dbReference>
<keyword evidence="1" id="KW-0732">Signal</keyword>
<feature type="chain" id="PRO_5028273919" evidence="1">
    <location>
        <begin position="23"/>
        <end position="157"/>
    </location>
</feature>
<accession>A0A6P4Y534</accession>
<dbReference type="GO" id="GO:0005615">
    <property type="term" value="C:extracellular space"/>
    <property type="evidence" value="ECO:0007669"/>
    <property type="project" value="TreeGrafter"/>
</dbReference>
<proteinExistence type="predicted"/>
<dbReference type="Proteomes" id="UP000515135">
    <property type="component" value="Unplaced"/>
</dbReference>
<protein>
    <submittedName>
        <fullName evidence="3">Uncharacterized protein LOC109466268 isoform X4</fullName>
    </submittedName>
</protein>
<dbReference type="PANTHER" id="PTHR10559">
    <property type="entry name" value="TRANSCOBALAMIN-1/GASTRIC INTRINSIC FACTOR"/>
    <property type="match status" value="1"/>
</dbReference>